<keyword evidence="4" id="KW-1185">Reference proteome</keyword>
<accession>A0A6G1IK71</accession>
<sequence>MAARRHHHAAMSAVHFEHRGRKINRRNSLSVGKPVKVWARLFRKKTSSQSESPLFSKLPPELRFAIFELALVDTGAVHMHMGYTHRSGWTLYEDSRFMRIQAMSCDLNVETPLQLEKEDHALLNDYSSTTLLRTCRLIYTEALPILYSNNQFVFGHVNMFTTFTRNIPKSHLQYLRSIRFFQVRHPLKRYQNNNKLMGNWTEIIGTLNNLKSIHLVFEPRWDANTLEQAQESIDMLRSATSTQCRVHVYELKQGILVSQRVEQGTRKPGSASAHQGVTDGSHIRQTTPKPGPVYSRRPSPRKSISP</sequence>
<name>A0A6G1IK71_9PLEO</name>
<proteinExistence type="predicted"/>
<evidence type="ECO:0000259" key="2">
    <source>
        <dbReference type="Pfam" id="PF24864"/>
    </source>
</evidence>
<dbReference type="Pfam" id="PF24864">
    <property type="entry name" value="DUF7730"/>
    <property type="match status" value="1"/>
</dbReference>
<dbReference type="InterPro" id="IPR056632">
    <property type="entry name" value="DUF7730"/>
</dbReference>
<dbReference type="Proteomes" id="UP000799291">
    <property type="component" value="Unassembled WGS sequence"/>
</dbReference>
<evidence type="ECO:0000313" key="3">
    <source>
        <dbReference type="EMBL" id="KAF2678545.1"/>
    </source>
</evidence>
<dbReference type="AlphaFoldDB" id="A0A6G1IK71"/>
<dbReference type="PANTHER" id="PTHR38790:SF4">
    <property type="entry name" value="2EXR DOMAIN-CONTAINING PROTEIN"/>
    <property type="match status" value="1"/>
</dbReference>
<evidence type="ECO:0000313" key="4">
    <source>
        <dbReference type="Proteomes" id="UP000799291"/>
    </source>
</evidence>
<gene>
    <name evidence="3" type="ORF">K458DRAFT_423002</name>
</gene>
<feature type="domain" description="DUF7730" evidence="2">
    <location>
        <begin position="48"/>
        <end position="241"/>
    </location>
</feature>
<dbReference type="PANTHER" id="PTHR38790">
    <property type="entry name" value="2EXR DOMAIN-CONTAINING PROTEIN-RELATED"/>
    <property type="match status" value="1"/>
</dbReference>
<organism evidence="3 4">
    <name type="scientific">Lentithecium fluviatile CBS 122367</name>
    <dbReference type="NCBI Taxonomy" id="1168545"/>
    <lineage>
        <taxon>Eukaryota</taxon>
        <taxon>Fungi</taxon>
        <taxon>Dikarya</taxon>
        <taxon>Ascomycota</taxon>
        <taxon>Pezizomycotina</taxon>
        <taxon>Dothideomycetes</taxon>
        <taxon>Pleosporomycetidae</taxon>
        <taxon>Pleosporales</taxon>
        <taxon>Massarineae</taxon>
        <taxon>Lentitheciaceae</taxon>
        <taxon>Lentithecium</taxon>
    </lineage>
</organism>
<feature type="region of interest" description="Disordered" evidence="1">
    <location>
        <begin position="261"/>
        <end position="306"/>
    </location>
</feature>
<reference evidence="3" key="1">
    <citation type="journal article" date="2020" name="Stud. Mycol.">
        <title>101 Dothideomycetes genomes: a test case for predicting lifestyles and emergence of pathogens.</title>
        <authorList>
            <person name="Haridas S."/>
            <person name="Albert R."/>
            <person name="Binder M."/>
            <person name="Bloem J."/>
            <person name="Labutti K."/>
            <person name="Salamov A."/>
            <person name="Andreopoulos B."/>
            <person name="Baker S."/>
            <person name="Barry K."/>
            <person name="Bills G."/>
            <person name="Bluhm B."/>
            <person name="Cannon C."/>
            <person name="Castanera R."/>
            <person name="Culley D."/>
            <person name="Daum C."/>
            <person name="Ezra D."/>
            <person name="Gonzalez J."/>
            <person name="Henrissat B."/>
            <person name="Kuo A."/>
            <person name="Liang C."/>
            <person name="Lipzen A."/>
            <person name="Lutzoni F."/>
            <person name="Magnuson J."/>
            <person name="Mondo S."/>
            <person name="Nolan M."/>
            <person name="Ohm R."/>
            <person name="Pangilinan J."/>
            <person name="Park H.-J."/>
            <person name="Ramirez L."/>
            <person name="Alfaro M."/>
            <person name="Sun H."/>
            <person name="Tritt A."/>
            <person name="Yoshinaga Y."/>
            <person name="Zwiers L.-H."/>
            <person name="Turgeon B."/>
            <person name="Goodwin S."/>
            <person name="Spatafora J."/>
            <person name="Crous P."/>
            <person name="Grigoriev I."/>
        </authorList>
    </citation>
    <scope>NUCLEOTIDE SEQUENCE</scope>
    <source>
        <strain evidence="3">CBS 122367</strain>
    </source>
</reference>
<feature type="compositionally biased region" description="Low complexity" evidence="1">
    <location>
        <begin position="295"/>
        <end position="306"/>
    </location>
</feature>
<dbReference type="EMBL" id="MU005611">
    <property type="protein sequence ID" value="KAF2678545.1"/>
    <property type="molecule type" value="Genomic_DNA"/>
</dbReference>
<protein>
    <recommendedName>
        <fullName evidence="2">DUF7730 domain-containing protein</fullName>
    </recommendedName>
</protein>
<dbReference type="OrthoDB" id="3801532at2759"/>
<evidence type="ECO:0000256" key="1">
    <source>
        <dbReference type="SAM" id="MobiDB-lite"/>
    </source>
</evidence>